<dbReference type="EMBL" id="FMIA01000002">
    <property type="protein sequence ID" value="SCL53354.1"/>
    <property type="molecule type" value="Genomic_DNA"/>
</dbReference>
<dbReference type="RefSeq" id="WP_189021538.1">
    <property type="nucleotide sequence ID" value="NZ_BMMJ01000004.1"/>
</dbReference>
<evidence type="ECO:0000313" key="4">
    <source>
        <dbReference type="Proteomes" id="UP000198937"/>
    </source>
</evidence>
<evidence type="ECO:0000256" key="2">
    <source>
        <dbReference type="SAM" id="Phobius"/>
    </source>
</evidence>
<evidence type="ECO:0000313" key="3">
    <source>
        <dbReference type="EMBL" id="SCL53354.1"/>
    </source>
</evidence>
<feature type="compositionally biased region" description="Polar residues" evidence="1">
    <location>
        <begin position="1"/>
        <end position="13"/>
    </location>
</feature>
<feature type="region of interest" description="Disordered" evidence="1">
    <location>
        <begin position="1"/>
        <end position="20"/>
    </location>
</feature>
<gene>
    <name evidence="3" type="ORF">GA0070617_2345</name>
</gene>
<dbReference type="Proteomes" id="UP000198937">
    <property type="component" value="Unassembled WGS sequence"/>
</dbReference>
<sequence length="46" mass="4671">MPMETTPNPTTAVTEEPEQAVESEGGALVAVLLMVILGVAGIFAVS</sequence>
<keyword evidence="4" id="KW-1185">Reference proteome</keyword>
<organism evidence="3 4">
    <name type="scientific">Micromonospora yangpuensis</name>
    <dbReference type="NCBI Taxonomy" id="683228"/>
    <lineage>
        <taxon>Bacteria</taxon>
        <taxon>Bacillati</taxon>
        <taxon>Actinomycetota</taxon>
        <taxon>Actinomycetes</taxon>
        <taxon>Micromonosporales</taxon>
        <taxon>Micromonosporaceae</taxon>
        <taxon>Micromonospora</taxon>
    </lineage>
</organism>
<protein>
    <submittedName>
        <fullName evidence="3">Uncharacterized protein</fullName>
    </submittedName>
</protein>
<keyword evidence="2" id="KW-0472">Membrane</keyword>
<evidence type="ECO:0000256" key="1">
    <source>
        <dbReference type="SAM" id="MobiDB-lite"/>
    </source>
</evidence>
<proteinExistence type="predicted"/>
<dbReference type="AlphaFoldDB" id="A0A1C6UHD0"/>
<name>A0A1C6UHD0_9ACTN</name>
<keyword evidence="2" id="KW-0812">Transmembrane</keyword>
<feature type="transmembrane region" description="Helical" evidence="2">
    <location>
        <begin position="25"/>
        <end position="45"/>
    </location>
</feature>
<keyword evidence="2" id="KW-1133">Transmembrane helix</keyword>
<reference evidence="3 4" key="1">
    <citation type="submission" date="2016-06" db="EMBL/GenBank/DDBJ databases">
        <authorList>
            <person name="Kjaerup R.B."/>
            <person name="Dalgaard T.S."/>
            <person name="Juul-Madsen H.R."/>
        </authorList>
    </citation>
    <scope>NUCLEOTIDE SEQUENCE [LARGE SCALE GENOMIC DNA]</scope>
    <source>
        <strain evidence="3 4">DSM 45577</strain>
    </source>
</reference>
<accession>A0A1C6UHD0</accession>